<feature type="domain" description="Tripartite ATP-independent periplasmic transporters DctQ component" evidence="10">
    <location>
        <begin position="23"/>
        <end position="150"/>
    </location>
</feature>
<evidence type="ECO:0000256" key="7">
    <source>
        <dbReference type="ARBA" id="ARBA00023136"/>
    </source>
</evidence>
<comment type="subunit">
    <text evidence="9">The complex comprises the extracytoplasmic solute receptor protein and the two transmembrane proteins.</text>
</comment>
<organism evidence="11 14">
    <name type="scientific">Thalassospira lucentensis</name>
    <dbReference type="NCBI Taxonomy" id="168935"/>
    <lineage>
        <taxon>Bacteria</taxon>
        <taxon>Pseudomonadati</taxon>
        <taxon>Pseudomonadota</taxon>
        <taxon>Alphaproteobacteria</taxon>
        <taxon>Rhodospirillales</taxon>
        <taxon>Thalassospiraceae</taxon>
        <taxon>Thalassospira</taxon>
    </lineage>
</organism>
<reference evidence="13 14" key="1">
    <citation type="journal article" date="2018" name="Nat. Biotechnol.">
        <title>A standardized bacterial taxonomy based on genome phylogeny substantially revises the tree of life.</title>
        <authorList>
            <person name="Parks D.H."/>
            <person name="Chuvochina M."/>
            <person name="Waite D.W."/>
            <person name="Rinke C."/>
            <person name="Skarshewski A."/>
            <person name="Chaumeil P.A."/>
            <person name="Hugenholtz P."/>
        </authorList>
    </citation>
    <scope>NUCLEOTIDE SEQUENCE [LARGE SCALE GENOMIC DNA]</scope>
    <source>
        <strain evidence="11">UBA8707</strain>
        <strain evidence="12">UBA9881</strain>
    </source>
</reference>
<evidence type="ECO:0000256" key="8">
    <source>
        <dbReference type="ARBA" id="ARBA00038436"/>
    </source>
</evidence>
<evidence type="ECO:0000256" key="9">
    <source>
        <dbReference type="RuleBase" id="RU369079"/>
    </source>
</evidence>
<dbReference type="Pfam" id="PF04290">
    <property type="entry name" value="DctQ"/>
    <property type="match status" value="1"/>
</dbReference>
<dbReference type="GO" id="GO:0022857">
    <property type="term" value="F:transmembrane transporter activity"/>
    <property type="evidence" value="ECO:0007669"/>
    <property type="project" value="UniProtKB-UniRule"/>
</dbReference>
<accession>A0A358HW63</accession>
<gene>
    <name evidence="11" type="ORF">DEF21_16020</name>
    <name evidence="12" type="ORF">DHR80_03585</name>
</gene>
<protein>
    <recommendedName>
        <fullName evidence="9">TRAP transporter small permease protein</fullName>
    </recommendedName>
</protein>
<dbReference type="PANTHER" id="PTHR35011">
    <property type="entry name" value="2,3-DIKETO-L-GULONATE TRAP TRANSPORTER SMALL PERMEASE PROTEIN YIAM"/>
    <property type="match status" value="1"/>
</dbReference>
<keyword evidence="2 9" id="KW-0813">Transport</keyword>
<evidence type="ECO:0000256" key="6">
    <source>
        <dbReference type="ARBA" id="ARBA00022989"/>
    </source>
</evidence>
<evidence type="ECO:0000256" key="3">
    <source>
        <dbReference type="ARBA" id="ARBA00022475"/>
    </source>
</evidence>
<evidence type="ECO:0000313" key="12">
    <source>
        <dbReference type="EMBL" id="HCW66294.1"/>
    </source>
</evidence>
<dbReference type="InterPro" id="IPR055348">
    <property type="entry name" value="DctQ"/>
</dbReference>
<keyword evidence="5 9" id="KW-0812">Transmembrane</keyword>
<keyword evidence="4 9" id="KW-0997">Cell inner membrane</keyword>
<comment type="similarity">
    <text evidence="8 9">Belongs to the TRAP transporter small permease family.</text>
</comment>
<dbReference type="Proteomes" id="UP000264179">
    <property type="component" value="Unassembled WGS sequence"/>
</dbReference>
<dbReference type="EMBL" id="DPOP01000034">
    <property type="protein sequence ID" value="HCW66294.1"/>
    <property type="molecule type" value="Genomic_DNA"/>
</dbReference>
<feature type="transmembrane region" description="Helical" evidence="9">
    <location>
        <begin position="48"/>
        <end position="64"/>
    </location>
</feature>
<dbReference type="EMBL" id="DOOG01000135">
    <property type="protein sequence ID" value="HBU99391.1"/>
    <property type="molecule type" value="Genomic_DNA"/>
</dbReference>
<evidence type="ECO:0000313" key="14">
    <source>
        <dbReference type="Proteomes" id="UP000264753"/>
    </source>
</evidence>
<dbReference type="PANTHER" id="PTHR35011:SF2">
    <property type="entry name" value="2,3-DIKETO-L-GULONATE TRAP TRANSPORTER SMALL PERMEASE PROTEIN YIAM"/>
    <property type="match status" value="1"/>
</dbReference>
<comment type="function">
    <text evidence="9">Part of the tripartite ATP-independent periplasmic (TRAP) transport system.</text>
</comment>
<proteinExistence type="inferred from homology"/>
<keyword evidence="7 9" id="KW-0472">Membrane</keyword>
<feature type="transmembrane region" description="Helical" evidence="9">
    <location>
        <begin position="127"/>
        <end position="148"/>
    </location>
</feature>
<evidence type="ECO:0000256" key="5">
    <source>
        <dbReference type="ARBA" id="ARBA00022692"/>
    </source>
</evidence>
<feature type="transmembrane region" description="Helical" evidence="9">
    <location>
        <begin position="12"/>
        <end position="36"/>
    </location>
</feature>
<comment type="subcellular location">
    <subcellularLocation>
        <location evidence="1 9">Cell inner membrane</location>
        <topology evidence="1 9">Multi-pass membrane protein</topology>
    </subcellularLocation>
</comment>
<dbReference type="AlphaFoldDB" id="A0A358HW63"/>
<evidence type="ECO:0000259" key="10">
    <source>
        <dbReference type="Pfam" id="PF04290"/>
    </source>
</evidence>
<dbReference type="Proteomes" id="UP000264753">
    <property type="component" value="Unassembled WGS sequence"/>
</dbReference>
<evidence type="ECO:0000313" key="13">
    <source>
        <dbReference type="Proteomes" id="UP000264179"/>
    </source>
</evidence>
<keyword evidence="3" id="KW-1003">Cell membrane</keyword>
<sequence length="163" mass="18745">MTRFWAVVDRTIEMAIFVIFLGIVIVGTMQVCNRFFLNLSLSWSEELQRYGQIWIVFLGIPVAYRHCAHIGMETLTDLLSERGRAVFFAVVDLLWIVLAVALIIGTVELSHFLQLQKSPGMRLPMHLVYAAIPIGSGYMIIVALRRLFAFFQHHRQLDPQIRN</sequence>
<feature type="transmembrane region" description="Helical" evidence="9">
    <location>
        <begin position="85"/>
        <end position="107"/>
    </location>
</feature>
<evidence type="ECO:0000256" key="1">
    <source>
        <dbReference type="ARBA" id="ARBA00004429"/>
    </source>
</evidence>
<evidence type="ECO:0000313" key="11">
    <source>
        <dbReference type="EMBL" id="HBU99391.1"/>
    </source>
</evidence>
<dbReference type="GO" id="GO:0015740">
    <property type="term" value="P:C4-dicarboxylate transport"/>
    <property type="evidence" value="ECO:0007669"/>
    <property type="project" value="TreeGrafter"/>
</dbReference>
<dbReference type="GO" id="GO:0005886">
    <property type="term" value="C:plasma membrane"/>
    <property type="evidence" value="ECO:0007669"/>
    <property type="project" value="UniProtKB-SubCell"/>
</dbReference>
<name>A0A358HW63_9PROT</name>
<evidence type="ECO:0000256" key="2">
    <source>
        <dbReference type="ARBA" id="ARBA00022448"/>
    </source>
</evidence>
<dbReference type="InterPro" id="IPR007387">
    <property type="entry name" value="TRAP_DctQ"/>
</dbReference>
<keyword evidence="6 9" id="KW-1133">Transmembrane helix</keyword>
<comment type="caution">
    <text evidence="11">The sequence shown here is derived from an EMBL/GenBank/DDBJ whole genome shotgun (WGS) entry which is preliminary data.</text>
</comment>
<evidence type="ECO:0000256" key="4">
    <source>
        <dbReference type="ARBA" id="ARBA00022519"/>
    </source>
</evidence>